<reference evidence="2" key="1">
    <citation type="submission" date="2020-06" db="EMBL/GenBank/DDBJ databases">
        <authorList>
            <person name="Onetto C."/>
        </authorList>
    </citation>
    <scope>NUCLEOTIDE SEQUENCE</scope>
</reference>
<name>A0A9N8K831_9PEZI</name>
<comment type="caution">
    <text evidence="2">The sequence shown here is derived from an EMBL/GenBank/DDBJ whole genome shotgun (WGS) entry which is preliminary data.</text>
</comment>
<dbReference type="AlphaFoldDB" id="A0A9N8K831"/>
<sequence>MHIITLAGTLALASLVVALPQPQQIDLDYVNSFPDPVVSAAPVGAVPTTVDLDQSSAVAAVSQVVAAEGAIAPSSSDSGAQKRDVQVTTVTPPTLGKATVIPVNMYMSSVQAAQATASANATSTPAIAKRQACTSLPTGAGPVPTPDTASAFLALSAFSSSASSAPTPSGYSNAFTNLRGSSQAYGYMGYDVLSSYDTNKCAQKCSAKSGCLAFNICKCLWFCCCFLAESY</sequence>
<keyword evidence="1" id="KW-0732">Signal</keyword>
<evidence type="ECO:0000313" key="2">
    <source>
        <dbReference type="EMBL" id="CAD0105748.1"/>
    </source>
</evidence>
<dbReference type="PANTHER" id="PTHR36578:SF1">
    <property type="entry name" value="APPLE DOMAIN-CONTAINING PROTEIN"/>
    <property type="match status" value="1"/>
</dbReference>
<protein>
    <submittedName>
        <fullName evidence="2">Uncharacterized protein</fullName>
    </submittedName>
</protein>
<evidence type="ECO:0000256" key="1">
    <source>
        <dbReference type="SAM" id="SignalP"/>
    </source>
</evidence>
<evidence type="ECO:0000313" key="3">
    <source>
        <dbReference type="Proteomes" id="UP000745764"/>
    </source>
</evidence>
<dbReference type="OrthoDB" id="271448at2759"/>
<feature type="signal peptide" evidence="1">
    <location>
        <begin position="1"/>
        <end position="18"/>
    </location>
</feature>
<organism evidence="2 3">
    <name type="scientific">Aureobasidium uvarum</name>
    <dbReference type="NCBI Taxonomy" id="2773716"/>
    <lineage>
        <taxon>Eukaryota</taxon>
        <taxon>Fungi</taxon>
        <taxon>Dikarya</taxon>
        <taxon>Ascomycota</taxon>
        <taxon>Pezizomycotina</taxon>
        <taxon>Dothideomycetes</taxon>
        <taxon>Dothideomycetidae</taxon>
        <taxon>Dothideales</taxon>
        <taxon>Saccotheciaceae</taxon>
        <taxon>Aureobasidium</taxon>
    </lineage>
</organism>
<dbReference type="Proteomes" id="UP000745764">
    <property type="component" value="Unassembled WGS sequence"/>
</dbReference>
<feature type="chain" id="PRO_5040440994" evidence="1">
    <location>
        <begin position="19"/>
        <end position="231"/>
    </location>
</feature>
<proteinExistence type="predicted"/>
<dbReference type="EMBL" id="CAINUL010000001">
    <property type="protein sequence ID" value="CAD0105748.1"/>
    <property type="molecule type" value="Genomic_DNA"/>
</dbReference>
<gene>
    <name evidence="2" type="ORF">AWRI4620_LOCUS3</name>
</gene>
<dbReference type="PANTHER" id="PTHR36578">
    <property type="entry name" value="CHROMOSOME 15, WHOLE GENOME SHOTGUN SEQUENCE"/>
    <property type="match status" value="1"/>
</dbReference>
<accession>A0A9N8K831</accession>
<keyword evidence="3" id="KW-1185">Reference proteome</keyword>